<evidence type="ECO:0000313" key="2">
    <source>
        <dbReference type="EMBL" id="GJE64146.1"/>
    </source>
</evidence>
<dbReference type="EMBL" id="BPRC01000003">
    <property type="protein sequence ID" value="GJE64146.1"/>
    <property type="molecule type" value="Genomic_DNA"/>
</dbReference>
<proteinExistence type="predicted"/>
<comment type="caution">
    <text evidence="2">The sequence shown here is derived from an EMBL/GenBank/DDBJ whole genome shotgun (WGS) entry which is preliminary data.</text>
</comment>
<evidence type="ECO:0000313" key="3">
    <source>
        <dbReference type="Proteomes" id="UP001055039"/>
    </source>
</evidence>
<name>A0ABQ4UBN1_9HYPH</name>
<sequence length="141" mass="15545">MKSAYVRERVRLTADHVRKAKALVASGKVEGRGIDWADDRCQGLVLRVQRTSATWYLKLRTTTLRIASVDVLDLDAARDQADQARLQAKRGENARAGLATYEAEVATGTPDDIAWMAGVIEAQDSPAPLSDADRRLRGPWL</sequence>
<accession>A0ABQ4UBN1</accession>
<protein>
    <recommendedName>
        <fullName evidence="1">Integrase DNA-binding domain-containing protein</fullName>
    </recommendedName>
</protein>
<feature type="domain" description="Integrase DNA-binding" evidence="1">
    <location>
        <begin position="12"/>
        <end position="95"/>
    </location>
</feature>
<organism evidence="2 3">
    <name type="scientific">Methylorubrum aminovorans</name>
    <dbReference type="NCBI Taxonomy" id="269069"/>
    <lineage>
        <taxon>Bacteria</taxon>
        <taxon>Pseudomonadati</taxon>
        <taxon>Pseudomonadota</taxon>
        <taxon>Alphaproteobacteria</taxon>
        <taxon>Hyphomicrobiales</taxon>
        <taxon>Methylobacteriaceae</taxon>
        <taxon>Methylorubrum</taxon>
    </lineage>
</organism>
<dbReference type="Gene3D" id="3.30.160.390">
    <property type="entry name" value="Integrase, DNA-binding domain"/>
    <property type="match status" value="1"/>
</dbReference>
<dbReference type="InterPro" id="IPR025166">
    <property type="entry name" value="Integrase_DNA_bind_dom"/>
</dbReference>
<reference evidence="2" key="1">
    <citation type="journal article" date="2021" name="Front. Microbiol.">
        <title>Comprehensive Comparative Genomics and Phenotyping of Methylobacterium Species.</title>
        <authorList>
            <person name="Alessa O."/>
            <person name="Ogura Y."/>
            <person name="Fujitani Y."/>
            <person name="Takami H."/>
            <person name="Hayashi T."/>
            <person name="Sahin N."/>
            <person name="Tani A."/>
        </authorList>
    </citation>
    <scope>NUCLEOTIDE SEQUENCE</scope>
    <source>
        <strain evidence="2">NBRC 15686</strain>
    </source>
</reference>
<dbReference type="RefSeq" id="WP_238223408.1">
    <property type="nucleotide sequence ID" value="NZ_BAAADH010000106.1"/>
</dbReference>
<gene>
    <name evidence="2" type="ORF">LNAOJCKE_1346</name>
</gene>
<evidence type="ECO:0000259" key="1">
    <source>
        <dbReference type="Pfam" id="PF13356"/>
    </source>
</evidence>
<keyword evidence="3" id="KW-1185">Reference proteome</keyword>
<dbReference type="Pfam" id="PF13356">
    <property type="entry name" value="Arm-DNA-bind_3"/>
    <property type="match status" value="1"/>
</dbReference>
<dbReference type="InterPro" id="IPR038488">
    <property type="entry name" value="Integrase_DNA-bd_sf"/>
</dbReference>
<dbReference type="Proteomes" id="UP001055039">
    <property type="component" value="Unassembled WGS sequence"/>
</dbReference>
<reference evidence="2" key="2">
    <citation type="submission" date="2021-08" db="EMBL/GenBank/DDBJ databases">
        <authorList>
            <person name="Tani A."/>
            <person name="Ola A."/>
            <person name="Ogura Y."/>
            <person name="Katsura K."/>
            <person name="Hayashi T."/>
        </authorList>
    </citation>
    <scope>NUCLEOTIDE SEQUENCE</scope>
    <source>
        <strain evidence="2">NBRC 15686</strain>
    </source>
</reference>